<dbReference type="OrthoDB" id="9795133at2"/>
<dbReference type="Gene3D" id="3.30.565.10">
    <property type="entry name" value="Histidine kinase-like ATPase, C-terminal domain"/>
    <property type="match status" value="1"/>
</dbReference>
<dbReference type="InterPro" id="IPR003594">
    <property type="entry name" value="HATPase_dom"/>
</dbReference>
<dbReference type="InterPro" id="IPR003661">
    <property type="entry name" value="HisK_dim/P_dom"/>
</dbReference>
<evidence type="ECO:0000256" key="10">
    <source>
        <dbReference type="ARBA" id="ARBA00022840"/>
    </source>
</evidence>
<dbReference type="Pfam" id="PF08447">
    <property type="entry name" value="PAS_3"/>
    <property type="match status" value="1"/>
</dbReference>
<dbReference type="Gene3D" id="1.10.287.130">
    <property type="match status" value="1"/>
</dbReference>
<dbReference type="RefSeq" id="WP_159976731.1">
    <property type="nucleotide sequence ID" value="NZ_BLIV01000003.1"/>
</dbReference>
<dbReference type="PRINTS" id="PR00344">
    <property type="entry name" value="BCTRLSENSOR"/>
</dbReference>
<feature type="domain" description="PAS" evidence="16">
    <location>
        <begin position="436"/>
        <end position="469"/>
    </location>
</feature>
<evidence type="ECO:0000256" key="11">
    <source>
        <dbReference type="ARBA" id="ARBA00022989"/>
    </source>
</evidence>
<dbReference type="GO" id="GO:0000155">
    <property type="term" value="F:phosphorelay sensor kinase activity"/>
    <property type="evidence" value="ECO:0007669"/>
    <property type="project" value="InterPro"/>
</dbReference>
<dbReference type="GO" id="GO:0005524">
    <property type="term" value="F:ATP binding"/>
    <property type="evidence" value="ECO:0007669"/>
    <property type="project" value="UniProtKB-KW"/>
</dbReference>
<dbReference type="PANTHER" id="PTHR43065">
    <property type="entry name" value="SENSOR HISTIDINE KINASE"/>
    <property type="match status" value="1"/>
</dbReference>
<keyword evidence="19" id="KW-1185">Reference proteome</keyword>
<sequence length="783" mass="86293">MKLSLGMILALCLAGLQFVAVTIVVFSSFLTSEKVLLDHARQLLSDVGTNTIEHSKGFLTPAKGAAELATRLAESQVIASDNVRQLEKLLFQQLQISPQFAGLFYGDESGNFVYVMRSRGRAPFRSKIVRQFDDRRTTDLIWRDDSYGAVVYQTDPADTFDPRTRLWYQSASEKLASIWTDPYIFFTSQTPGITAASPVFDDEGALQGVVGVDIDIEAISEFLSRLNIGDSGKALILNKNGDVIAHPNQDLISTANDDGTFRFVNIGEIGDPVARAAFGNLDGDGNKDISVAQETYSRFNFGGSTYVSTVMPVISEALPWTIAVYAPEADFTGEIKANRTQNIWIAGGIALLTAVFGLALAHFIHKPVRAFAVRSSLVSQGEIAASEPLPKTYRELERANETLVQAIAERKKSEAEFGRTFDLSSRGMAQVEAGTGRLMRVNSKFAAMLGYSDRDILDRTMHEISHPDDAVAGFFFADGRHNRSEYLHEKRLLCKDGGVIWVSENVIVIRDEEGTPRHAVVTIDDISARKAADSKIRQLNRDLSHSSRVNVMGQMATSLAHELNQPLLAITQNMDSALYAMKNGMDDSKELMTILEETDRHAHRAGDIIKALRGFVKKDGVERAEFDFEELMEQTLHLVGAEAKDNGVSIRTEIDNLDPVYGSRVQIAQVLLNLLRNAIEAISDANVDLRQICIAAQNADDGLVVRITDTGPGFDEDAKVFEQFETTKEDGMGLGLSICRSIVEAHGGTLWYQQDREGRSQFCFTVPALVPKTTSERRDEISA</sequence>
<evidence type="ECO:0000259" key="16">
    <source>
        <dbReference type="PROSITE" id="PS50112"/>
    </source>
</evidence>
<keyword evidence="10" id="KW-0067">ATP-binding</keyword>
<evidence type="ECO:0000256" key="9">
    <source>
        <dbReference type="ARBA" id="ARBA00022777"/>
    </source>
</evidence>
<evidence type="ECO:0000256" key="5">
    <source>
        <dbReference type="ARBA" id="ARBA00022553"/>
    </source>
</evidence>
<evidence type="ECO:0000313" key="19">
    <source>
        <dbReference type="Proteomes" id="UP000436522"/>
    </source>
</evidence>
<dbReference type="SMART" id="SM00387">
    <property type="entry name" value="HATPase_c"/>
    <property type="match status" value="1"/>
</dbReference>
<comment type="caution">
    <text evidence="18">The sequence shown here is derived from an EMBL/GenBank/DDBJ whole genome shotgun (WGS) entry which is preliminary data.</text>
</comment>
<dbReference type="SUPFAM" id="SSF47384">
    <property type="entry name" value="Homodimeric domain of signal transducing histidine kinase"/>
    <property type="match status" value="1"/>
</dbReference>
<dbReference type="InterPro" id="IPR000014">
    <property type="entry name" value="PAS"/>
</dbReference>
<dbReference type="CDD" id="cd12913">
    <property type="entry name" value="PDC1_MCP_like"/>
    <property type="match status" value="1"/>
</dbReference>
<dbReference type="Pfam" id="PF02518">
    <property type="entry name" value="HATPase_c"/>
    <property type="match status" value="1"/>
</dbReference>
<gene>
    <name evidence="18" type="ORF">So717_19740</name>
</gene>
<evidence type="ECO:0000256" key="6">
    <source>
        <dbReference type="ARBA" id="ARBA00022679"/>
    </source>
</evidence>
<dbReference type="InterPro" id="IPR029151">
    <property type="entry name" value="Sensor-like_sf"/>
</dbReference>
<dbReference type="SUPFAM" id="SSF103190">
    <property type="entry name" value="Sensory domain-like"/>
    <property type="match status" value="1"/>
</dbReference>
<evidence type="ECO:0000259" key="17">
    <source>
        <dbReference type="PROSITE" id="PS50113"/>
    </source>
</evidence>
<name>A0A640VT09_9RHOB</name>
<dbReference type="InterPro" id="IPR036890">
    <property type="entry name" value="HATPase_C_sf"/>
</dbReference>
<dbReference type="SMART" id="SM00086">
    <property type="entry name" value="PAC"/>
    <property type="match status" value="2"/>
</dbReference>
<evidence type="ECO:0000256" key="12">
    <source>
        <dbReference type="ARBA" id="ARBA00023012"/>
    </source>
</evidence>
<dbReference type="CDD" id="cd00130">
    <property type="entry name" value="PAS"/>
    <property type="match status" value="1"/>
</dbReference>
<keyword evidence="9" id="KW-0418">Kinase</keyword>
<keyword evidence="5" id="KW-0597">Phosphoprotein</keyword>
<dbReference type="SUPFAM" id="SSF55874">
    <property type="entry name" value="ATPase domain of HSP90 chaperone/DNA topoisomerase II/histidine kinase"/>
    <property type="match status" value="1"/>
</dbReference>
<comment type="subcellular location">
    <subcellularLocation>
        <location evidence="2">Cell membrane</location>
        <topology evidence="2">Multi-pass membrane protein</topology>
    </subcellularLocation>
</comment>
<dbReference type="InterPro" id="IPR013655">
    <property type="entry name" value="PAS_fold_3"/>
</dbReference>
<accession>A0A640VT09</accession>
<evidence type="ECO:0000313" key="18">
    <source>
        <dbReference type="EMBL" id="GFE50221.1"/>
    </source>
</evidence>
<evidence type="ECO:0000256" key="7">
    <source>
        <dbReference type="ARBA" id="ARBA00022692"/>
    </source>
</evidence>
<evidence type="ECO:0000256" key="1">
    <source>
        <dbReference type="ARBA" id="ARBA00000085"/>
    </source>
</evidence>
<dbReference type="InterPro" id="IPR005467">
    <property type="entry name" value="His_kinase_dom"/>
</dbReference>
<dbReference type="PROSITE" id="PS50112">
    <property type="entry name" value="PAS"/>
    <property type="match status" value="1"/>
</dbReference>
<evidence type="ECO:0000256" key="3">
    <source>
        <dbReference type="ARBA" id="ARBA00012438"/>
    </source>
</evidence>
<dbReference type="EMBL" id="BLIV01000003">
    <property type="protein sequence ID" value="GFE50221.1"/>
    <property type="molecule type" value="Genomic_DNA"/>
</dbReference>
<dbReference type="InterPro" id="IPR001610">
    <property type="entry name" value="PAC"/>
</dbReference>
<dbReference type="PROSITE" id="PS50109">
    <property type="entry name" value="HIS_KIN"/>
    <property type="match status" value="1"/>
</dbReference>
<dbReference type="InterPro" id="IPR035965">
    <property type="entry name" value="PAS-like_dom_sf"/>
</dbReference>
<dbReference type="Proteomes" id="UP000436522">
    <property type="component" value="Unassembled WGS sequence"/>
</dbReference>
<dbReference type="PROSITE" id="PS50113">
    <property type="entry name" value="PAC"/>
    <property type="match status" value="1"/>
</dbReference>
<dbReference type="InterPro" id="IPR036097">
    <property type="entry name" value="HisK_dim/P_sf"/>
</dbReference>
<dbReference type="InterPro" id="IPR000700">
    <property type="entry name" value="PAS-assoc_C"/>
</dbReference>
<keyword evidence="13 14" id="KW-0472">Membrane</keyword>
<keyword evidence="8" id="KW-0547">Nucleotide-binding</keyword>
<dbReference type="CDD" id="cd00082">
    <property type="entry name" value="HisKA"/>
    <property type="match status" value="1"/>
</dbReference>
<comment type="catalytic activity">
    <reaction evidence="1">
        <text>ATP + protein L-histidine = ADP + protein N-phospho-L-histidine.</text>
        <dbReference type="EC" id="2.7.13.3"/>
    </reaction>
</comment>
<dbReference type="NCBIfam" id="TIGR00229">
    <property type="entry name" value="sensory_box"/>
    <property type="match status" value="1"/>
</dbReference>
<evidence type="ECO:0000256" key="13">
    <source>
        <dbReference type="ARBA" id="ARBA00023136"/>
    </source>
</evidence>
<dbReference type="Pfam" id="PF02743">
    <property type="entry name" value="dCache_1"/>
    <property type="match status" value="1"/>
</dbReference>
<evidence type="ECO:0000256" key="14">
    <source>
        <dbReference type="SAM" id="Phobius"/>
    </source>
</evidence>
<keyword evidence="7 14" id="KW-0812">Transmembrane</keyword>
<feature type="domain" description="Histidine kinase" evidence="15">
    <location>
        <begin position="558"/>
        <end position="770"/>
    </location>
</feature>
<dbReference type="Gene3D" id="3.30.450.20">
    <property type="entry name" value="PAS domain"/>
    <property type="match status" value="2"/>
</dbReference>
<dbReference type="SUPFAM" id="SSF55785">
    <property type="entry name" value="PYP-like sensor domain (PAS domain)"/>
    <property type="match status" value="1"/>
</dbReference>
<dbReference type="GO" id="GO:0005886">
    <property type="term" value="C:plasma membrane"/>
    <property type="evidence" value="ECO:0007669"/>
    <property type="project" value="UniProtKB-SubCell"/>
</dbReference>
<reference evidence="18 19" key="1">
    <citation type="submission" date="2019-12" db="EMBL/GenBank/DDBJ databases">
        <title>Roseobacter cerasinus sp. nov., isolated from seawater around aquaculture.</title>
        <authorList>
            <person name="Muramatsu S."/>
            <person name="Takabe Y."/>
            <person name="Mori K."/>
            <person name="Takaichi S."/>
            <person name="Hanada S."/>
        </authorList>
    </citation>
    <scope>NUCLEOTIDE SEQUENCE [LARGE SCALE GENOMIC DNA]</scope>
    <source>
        <strain evidence="18 19">AI77</strain>
    </source>
</reference>
<evidence type="ECO:0000256" key="8">
    <source>
        <dbReference type="ARBA" id="ARBA00022741"/>
    </source>
</evidence>
<keyword evidence="11 14" id="KW-1133">Transmembrane helix</keyword>
<organism evidence="18 19">
    <name type="scientific">Roseobacter cerasinus</name>
    <dbReference type="NCBI Taxonomy" id="2602289"/>
    <lineage>
        <taxon>Bacteria</taxon>
        <taxon>Pseudomonadati</taxon>
        <taxon>Pseudomonadota</taxon>
        <taxon>Alphaproteobacteria</taxon>
        <taxon>Rhodobacterales</taxon>
        <taxon>Roseobacteraceae</taxon>
        <taxon>Roseobacter</taxon>
    </lineage>
</organism>
<dbReference type="InterPro" id="IPR033479">
    <property type="entry name" value="dCache_1"/>
</dbReference>
<keyword evidence="6" id="KW-0808">Transferase</keyword>
<evidence type="ECO:0000256" key="4">
    <source>
        <dbReference type="ARBA" id="ARBA00022475"/>
    </source>
</evidence>
<keyword evidence="4" id="KW-1003">Cell membrane</keyword>
<dbReference type="AlphaFoldDB" id="A0A640VT09"/>
<feature type="transmembrane region" description="Helical" evidence="14">
    <location>
        <begin position="343"/>
        <end position="364"/>
    </location>
</feature>
<dbReference type="InterPro" id="IPR004358">
    <property type="entry name" value="Sig_transdc_His_kin-like_C"/>
</dbReference>
<evidence type="ECO:0000259" key="15">
    <source>
        <dbReference type="PROSITE" id="PS50109"/>
    </source>
</evidence>
<dbReference type="CDD" id="cd12912">
    <property type="entry name" value="PDC2_MCP_like"/>
    <property type="match status" value="1"/>
</dbReference>
<protein>
    <recommendedName>
        <fullName evidence="3">histidine kinase</fullName>
        <ecNumber evidence="3">2.7.13.3</ecNumber>
    </recommendedName>
</protein>
<dbReference type="PANTHER" id="PTHR43065:SF10">
    <property type="entry name" value="PEROXIDE STRESS-ACTIVATED HISTIDINE KINASE MAK3"/>
    <property type="match status" value="1"/>
</dbReference>
<evidence type="ECO:0000256" key="2">
    <source>
        <dbReference type="ARBA" id="ARBA00004651"/>
    </source>
</evidence>
<keyword evidence="12" id="KW-0902">Two-component regulatory system</keyword>
<dbReference type="EC" id="2.7.13.3" evidence="3"/>
<proteinExistence type="predicted"/>
<feature type="domain" description="PAC" evidence="17">
    <location>
        <begin position="486"/>
        <end position="538"/>
    </location>
</feature>